<dbReference type="EMBL" id="LR796916">
    <property type="protein sequence ID" value="CAB4174790.1"/>
    <property type="molecule type" value="Genomic_DNA"/>
</dbReference>
<accession>A0A6J5PS83</accession>
<evidence type="ECO:0000313" key="2">
    <source>
        <dbReference type="EMBL" id="CAB4193223.1"/>
    </source>
</evidence>
<dbReference type="EMBL" id="LR797195">
    <property type="protein sequence ID" value="CAB4193223.1"/>
    <property type="molecule type" value="Genomic_DNA"/>
</dbReference>
<organism evidence="1">
    <name type="scientific">uncultured Caudovirales phage</name>
    <dbReference type="NCBI Taxonomy" id="2100421"/>
    <lineage>
        <taxon>Viruses</taxon>
        <taxon>Duplodnaviria</taxon>
        <taxon>Heunggongvirae</taxon>
        <taxon>Uroviricota</taxon>
        <taxon>Caudoviricetes</taxon>
        <taxon>Peduoviridae</taxon>
        <taxon>Maltschvirus</taxon>
        <taxon>Maltschvirus maltsch</taxon>
    </lineage>
</organism>
<gene>
    <name evidence="2" type="ORF">UFOVP1247_41</name>
    <name evidence="1" type="ORF">UFOVP970_81</name>
</gene>
<sequence>MPYTRAYQLQLPFAETAAAQLNVEETSTRLRPMLNITPSSNWIQETFYASDIIVEEVKTEEGIKRVGFFLINKEKQSSLYQKFSDMQGRAKLFRIKTSASKPVPNAETRKKFIEKANGDTVELDKINKDWEMEIIKRSDEAADFNGLIDKITEETVYLQAEFFRFFGLESIRLTIFSPDMPTRGDQPVTAIYYSAGLGAEVIDGGVKAEPGQISAIARVPIPFTWTDKSGFISTLVIFPNTIYEIQPVSIELGYEITLLS</sequence>
<name>A0A6J5PS83_9CAUD</name>
<reference evidence="1" key="1">
    <citation type="submission" date="2020-05" db="EMBL/GenBank/DDBJ databases">
        <authorList>
            <person name="Chiriac C."/>
            <person name="Salcher M."/>
            <person name="Ghai R."/>
            <person name="Kavagutti S V."/>
        </authorList>
    </citation>
    <scope>NUCLEOTIDE SEQUENCE</scope>
</reference>
<protein>
    <submittedName>
        <fullName evidence="1">Uncharacterized protein</fullName>
    </submittedName>
</protein>
<proteinExistence type="predicted"/>
<evidence type="ECO:0000313" key="1">
    <source>
        <dbReference type="EMBL" id="CAB4174790.1"/>
    </source>
</evidence>